<dbReference type="OrthoDB" id="9792687at2"/>
<dbReference type="KEGG" id="sclo:SCLO_3001280"/>
<name>A0A1E1F8F1_9SPHN</name>
<evidence type="ECO:0008006" key="5">
    <source>
        <dbReference type="Google" id="ProtNLM"/>
    </source>
</evidence>
<feature type="domain" description="N-terminal" evidence="1">
    <location>
        <begin position="10"/>
        <end position="127"/>
    </location>
</feature>
<dbReference type="Pfam" id="PF18818">
    <property type="entry name" value="MPTase-PolyVal"/>
    <property type="match status" value="1"/>
</dbReference>
<gene>
    <name evidence="3" type="ORF">SCLO_3001280</name>
</gene>
<organism evidence="3 4">
    <name type="scientific">Sphingobium cloacae</name>
    <dbReference type="NCBI Taxonomy" id="120107"/>
    <lineage>
        <taxon>Bacteria</taxon>
        <taxon>Pseudomonadati</taxon>
        <taxon>Pseudomonadota</taxon>
        <taxon>Alphaproteobacteria</taxon>
        <taxon>Sphingomonadales</taxon>
        <taxon>Sphingomonadaceae</taxon>
        <taxon>Sphingobium</taxon>
    </lineage>
</organism>
<dbReference type="GO" id="GO:0003697">
    <property type="term" value="F:single-stranded DNA binding"/>
    <property type="evidence" value="ECO:0007669"/>
    <property type="project" value="InterPro"/>
</dbReference>
<evidence type="ECO:0000259" key="2">
    <source>
        <dbReference type="Pfam" id="PF18818"/>
    </source>
</evidence>
<protein>
    <recommendedName>
        <fullName evidence="5">Antirestriction protein ArdC</fullName>
    </recommendedName>
</protein>
<dbReference type="InterPro" id="IPR013610">
    <property type="entry name" value="ArdC_N"/>
</dbReference>
<dbReference type="EMBL" id="AP017657">
    <property type="protein sequence ID" value="BAV66795.1"/>
    <property type="molecule type" value="Genomic_DNA"/>
</dbReference>
<keyword evidence="4" id="KW-1185">Reference proteome</keyword>
<proteinExistence type="predicted"/>
<feature type="domain" description="Polyvalent protein metallopeptidase" evidence="2">
    <location>
        <begin position="157"/>
        <end position="282"/>
    </location>
</feature>
<evidence type="ECO:0000313" key="4">
    <source>
        <dbReference type="Proteomes" id="UP000218272"/>
    </source>
</evidence>
<dbReference type="InterPro" id="IPR041459">
    <property type="entry name" value="MPTase-PolyVal"/>
</dbReference>
<reference evidence="3 4" key="1">
    <citation type="submission" date="2016-10" db="EMBL/GenBank/DDBJ databases">
        <title>Complete Genome Sequence of the Nonylphenol-Degrading Bacterium Sphingobium cloacae JCM 10874T.</title>
        <authorList>
            <person name="Ootsuka M."/>
            <person name="Nishizawa T."/>
            <person name="Ohta H."/>
        </authorList>
    </citation>
    <scope>NUCLEOTIDE SEQUENCE [LARGE SCALE GENOMIC DNA]</scope>
    <source>
        <strain evidence="3 4">JCM 10874</strain>
        <plasmid evidence="4">psclo_3 dna</plasmid>
    </source>
</reference>
<dbReference type="RefSeq" id="WP_081796477.1">
    <property type="nucleotide sequence ID" value="NZ_AP017657.1"/>
</dbReference>
<keyword evidence="3" id="KW-0614">Plasmid</keyword>
<dbReference type="PIRSF" id="PIRSF037112">
    <property type="entry name" value="Antirestriction_ArdC"/>
    <property type="match status" value="1"/>
</dbReference>
<accession>A0A1E1F8F1</accession>
<dbReference type="Pfam" id="PF08401">
    <property type="entry name" value="ArdcN"/>
    <property type="match status" value="1"/>
</dbReference>
<dbReference type="InterPro" id="IPR017113">
    <property type="entry name" value="Antirestriction_ArdC"/>
</dbReference>
<evidence type="ECO:0000313" key="3">
    <source>
        <dbReference type="EMBL" id="BAV66795.1"/>
    </source>
</evidence>
<dbReference type="AlphaFoldDB" id="A0A1E1F8F1"/>
<geneLocation type="plasmid" evidence="4">
    <name>psclo_3 dna</name>
</geneLocation>
<evidence type="ECO:0000259" key="1">
    <source>
        <dbReference type="Pfam" id="PF08401"/>
    </source>
</evidence>
<dbReference type="Proteomes" id="UP000218272">
    <property type="component" value="Plasmid pSCLO_3"/>
</dbReference>
<sequence>MSLAKRTSRDVAAEITDLIIRKLEEGVPPWSRPWRLNGAGGRPLRHCGTPYQGINTLYLWALGDAQGYRSRYWMTWRQAETLGGHVRKGQTGALSVYYSSFKKREEHPETGKQVERSIRFLRHYIVFNADQIDGLPAYFYPSDEPEQPLIPSERQAAIDAFFTGIPADVRHGGNQAYFTPTFDHIQLPNRTAFRSMDHYASTRCHETVHWSGHSSRLARTFGKRFGDKAYAFEELVAEIGAGLCCADLGLPNVLHDSHASYVAHWLGILRGDKTAIIHAAAKAEQAFAYLKSFGAASKAQPAADRMHVHRGHPHAEVQYFRPVSQSTVATTASAVNRPDASSFAAAQTFAAAE</sequence>